<dbReference type="Proteomes" id="UP000828390">
    <property type="component" value="Unassembled WGS sequence"/>
</dbReference>
<gene>
    <name evidence="1" type="ORF">DPMN_058989</name>
</gene>
<keyword evidence="2" id="KW-1185">Reference proteome</keyword>
<reference evidence="1" key="2">
    <citation type="submission" date="2020-11" db="EMBL/GenBank/DDBJ databases">
        <authorList>
            <person name="McCartney M.A."/>
            <person name="Auch B."/>
            <person name="Kono T."/>
            <person name="Mallez S."/>
            <person name="Becker A."/>
            <person name="Gohl D.M."/>
            <person name="Silverstein K.A.T."/>
            <person name="Koren S."/>
            <person name="Bechman K.B."/>
            <person name="Herman A."/>
            <person name="Abrahante J.E."/>
            <person name="Garbe J."/>
        </authorList>
    </citation>
    <scope>NUCLEOTIDE SEQUENCE</scope>
    <source>
        <strain evidence="1">Duluth1</strain>
        <tissue evidence="1">Whole animal</tissue>
    </source>
</reference>
<proteinExistence type="predicted"/>
<name>A0A9D4HEF0_DREPO</name>
<accession>A0A9D4HEF0</accession>
<reference evidence="1" key="1">
    <citation type="journal article" date="2019" name="bioRxiv">
        <title>The Genome of the Zebra Mussel, Dreissena polymorpha: A Resource for Invasive Species Research.</title>
        <authorList>
            <person name="McCartney M.A."/>
            <person name="Auch B."/>
            <person name="Kono T."/>
            <person name="Mallez S."/>
            <person name="Zhang Y."/>
            <person name="Obille A."/>
            <person name="Becker A."/>
            <person name="Abrahante J.E."/>
            <person name="Garbe J."/>
            <person name="Badalamenti J.P."/>
            <person name="Herman A."/>
            <person name="Mangelson H."/>
            <person name="Liachko I."/>
            <person name="Sullivan S."/>
            <person name="Sone E.D."/>
            <person name="Koren S."/>
            <person name="Silverstein K.A.T."/>
            <person name="Beckman K.B."/>
            <person name="Gohl D.M."/>
        </authorList>
    </citation>
    <scope>NUCLEOTIDE SEQUENCE</scope>
    <source>
        <strain evidence="1">Duluth1</strain>
        <tissue evidence="1">Whole animal</tissue>
    </source>
</reference>
<organism evidence="1 2">
    <name type="scientific">Dreissena polymorpha</name>
    <name type="common">Zebra mussel</name>
    <name type="synonym">Mytilus polymorpha</name>
    <dbReference type="NCBI Taxonomy" id="45954"/>
    <lineage>
        <taxon>Eukaryota</taxon>
        <taxon>Metazoa</taxon>
        <taxon>Spiralia</taxon>
        <taxon>Lophotrochozoa</taxon>
        <taxon>Mollusca</taxon>
        <taxon>Bivalvia</taxon>
        <taxon>Autobranchia</taxon>
        <taxon>Heteroconchia</taxon>
        <taxon>Euheterodonta</taxon>
        <taxon>Imparidentia</taxon>
        <taxon>Neoheterodontei</taxon>
        <taxon>Myida</taxon>
        <taxon>Dreissenoidea</taxon>
        <taxon>Dreissenidae</taxon>
        <taxon>Dreissena</taxon>
    </lineage>
</organism>
<sequence length="119" mass="13534">MAQEFAFQEIAKFLIENDDEQITLKDLVDKMVELCGELSYTLTHMKKRLLEHFGSSIVITELNGKQNVITFRNTASSILHSFYQKSSSDSDAYKIEIIKTAAQLLLTDIKDIKATITMI</sequence>
<comment type="caution">
    <text evidence="1">The sequence shown here is derived from an EMBL/GenBank/DDBJ whole genome shotgun (WGS) entry which is preliminary data.</text>
</comment>
<dbReference type="EMBL" id="JAIWYP010000013">
    <property type="protein sequence ID" value="KAH3716270.1"/>
    <property type="molecule type" value="Genomic_DNA"/>
</dbReference>
<dbReference type="AlphaFoldDB" id="A0A9D4HEF0"/>
<evidence type="ECO:0000313" key="2">
    <source>
        <dbReference type="Proteomes" id="UP000828390"/>
    </source>
</evidence>
<protein>
    <submittedName>
        <fullName evidence="1">Uncharacterized protein</fullName>
    </submittedName>
</protein>
<evidence type="ECO:0000313" key="1">
    <source>
        <dbReference type="EMBL" id="KAH3716270.1"/>
    </source>
</evidence>